<protein>
    <submittedName>
        <fullName evidence="2">Uncharacterized protein</fullName>
    </submittedName>
</protein>
<name>A0A1X7HSB4_9BACL</name>
<dbReference type="EMBL" id="LT840184">
    <property type="protein sequence ID" value="SMF91015.1"/>
    <property type="molecule type" value="Genomic_DNA"/>
</dbReference>
<keyword evidence="3" id="KW-1185">Reference proteome</keyword>
<organism evidence="2 3">
    <name type="scientific">Paenibacillus uliginis N3/975</name>
    <dbReference type="NCBI Taxonomy" id="1313296"/>
    <lineage>
        <taxon>Bacteria</taxon>
        <taxon>Bacillati</taxon>
        <taxon>Bacillota</taxon>
        <taxon>Bacilli</taxon>
        <taxon>Bacillales</taxon>
        <taxon>Paenibacillaceae</taxon>
        <taxon>Paenibacillus</taxon>
    </lineage>
</organism>
<gene>
    <name evidence="2" type="ORF">SAMN05661091_5323</name>
</gene>
<feature type="region of interest" description="Disordered" evidence="1">
    <location>
        <begin position="60"/>
        <end position="96"/>
    </location>
</feature>
<reference evidence="2 3" key="1">
    <citation type="submission" date="2017-04" db="EMBL/GenBank/DDBJ databases">
        <authorList>
            <person name="Afonso C.L."/>
            <person name="Miller P.J."/>
            <person name="Scott M.A."/>
            <person name="Spackman E."/>
            <person name="Goraichik I."/>
            <person name="Dimitrov K.M."/>
            <person name="Suarez D.L."/>
            <person name="Swayne D.E."/>
        </authorList>
    </citation>
    <scope>NUCLEOTIDE SEQUENCE [LARGE SCALE GENOMIC DNA]</scope>
    <source>
        <strain evidence="2 3">N3/975</strain>
    </source>
</reference>
<accession>A0A1X7HSB4</accession>
<proteinExistence type="predicted"/>
<dbReference type="Proteomes" id="UP000192940">
    <property type="component" value="Chromosome I"/>
</dbReference>
<feature type="compositionally biased region" description="Basic and acidic residues" evidence="1">
    <location>
        <begin position="60"/>
        <end position="83"/>
    </location>
</feature>
<dbReference type="STRING" id="1313296.SAMN05661091_5323"/>
<dbReference type="RefSeq" id="WP_208915952.1">
    <property type="nucleotide sequence ID" value="NZ_LT840184.1"/>
</dbReference>
<evidence type="ECO:0000313" key="3">
    <source>
        <dbReference type="Proteomes" id="UP000192940"/>
    </source>
</evidence>
<evidence type="ECO:0000256" key="1">
    <source>
        <dbReference type="SAM" id="MobiDB-lite"/>
    </source>
</evidence>
<sequence length="96" mass="11165">MSSKDKSMLPISREEVEVDGVYTNEWGREQHLRRGEDFPTDPIMGATEWKLTEIDFENHHAGRTDERLIVKEKGHGKQEKVEPKYTSNPEINDPRS</sequence>
<dbReference type="AlphaFoldDB" id="A0A1X7HSB4"/>
<evidence type="ECO:0000313" key="2">
    <source>
        <dbReference type="EMBL" id="SMF91015.1"/>
    </source>
</evidence>